<comment type="caution">
    <text evidence="1">The sequence shown here is derived from an EMBL/GenBank/DDBJ whole genome shotgun (WGS) entry which is preliminary data.</text>
</comment>
<name>A0ABT3KW53_9BURK</name>
<dbReference type="RefSeq" id="WP_265282784.1">
    <property type="nucleotide sequence ID" value="NZ_QZCW01000003.1"/>
</dbReference>
<evidence type="ECO:0000313" key="2">
    <source>
        <dbReference type="Proteomes" id="UP001208935"/>
    </source>
</evidence>
<sequence>MKPKNEWLTVLVAGVTLTACGGAWGDGGDTLTPAASTIVTRVPAATYAANSSEALVYETLNAERLQCGFGLLAQNARLDQAAIAHLNYLAQNNAVGHFQEPGKAKFTGVYLDDRVAASGYDRKQVGETVSTVPPTENAEYAVRFILSAPYHALVALHGLRDIGLALGPSTVGTQTLEMVFGLAKDSVHQDAGKVLTYPCEGSAGVFAARGAEVPTPFPAEADAIWGQPILVKGASDLRVAAASITGPGGPVVIKALYGDGQATDPNAWCTAGAACVIPAALRANTTYTATVSGTNAGAGFTSTFRFRTGAK</sequence>
<gene>
    <name evidence="1" type="ORF">D5039_15795</name>
</gene>
<dbReference type="Gene3D" id="3.40.33.10">
    <property type="entry name" value="CAP"/>
    <property type="match status" value="1"/>
</dbReference>
<proteinExistence type="predicted"/>
<keyword evidence="2" id="KW-1185">Reference proteome</keyword>
<dbReference type="Proteomes" id="UP001208935">
    <property type="component" value="Unassembled WGS sequence"/>
</dbReference>
<organism evidence="1 2">
    <name type="scientific">Verminephrobacter aporrectodeae subsp. tuberculatae</name>
    <dbReference type="NCBI Taxonomy" id="1110392"/>
    <lineage>
        <taxon>Bacteria</taxon>
        <taxon>Pseudomonadati</taxon>
        <taxon>Pseudomonadota</taxon>
        <taxon>Betaproteobacteria</taxon>
        <taxon>Burkholderiales</taxon>
        <taxon>Comamonadaceae</taxon>
        <taxon>Verminephrobacter</taxon>
    </lineage>
</organism>
<protein>
    <submittedName>
        <fullName evidence="1">CAP domain-containing protein</fullName>
    </submittedName>
</protein>
<dbReference type="PROSITE" id="PS51257">
    <property type="entry name" value="PROKAR_LIPOPROTEIN"/>
    <property type="match status" value="1"/>
</dbReference>
<evidence type="ECO:0000313" key="1">
    <source>
        <dbReference type="EMBL" id="MCW5322561.1"/>
    </source>
</evidence>
<dbReference type="InterPro" id="IPR035940">
    <property type="entry name" value="CAP_sf"/>
</dbReference>
<accession>A0ABT3KW53</accession>
<dbReference type="EMBL" id="QZCW01000003">
    <property type="protein sequence ID" value="MCW5322561.1"/>
    <property type="molecule type" value="Genomic_DNA"/>
</dbReference>
<reference evidence="2" key="1">
    <citation type="submission" date="2023-07" db="EMBL/GenBank/DDBJ databases">
        <title>Verminephrobacter genomes.</title>
        <authorList>
            <person name="Lund M.B."/>
        </authorList>
    </citation>
    <scope>NUCLEOTIDE SEQUENCE [LARGE SCALE GENOMIC DNA]</scope>
    <source>
        <strain evidence="2">AtM5-05</strain>
    </source>
</reference>